<dbReference type="Proteomes" id="UP000193411">
    <property type="component" value="Unassembled WGS sequence"/>
</dbReference>
<sequence>MSATSVVFWWLAVQHVAPACQRAAKYAPLSIDLVLHQVASVAVSRSITGTRTSFSFQEVLKSIAQPLNNNDFAAAILSNAMGVTALCDDSDKLSQLAQAIHAVYLSCAVSQCSNNRSKTLPYCSSVSMRFFKSGWVFSLTVDEVKYPDELMVNFTLVLRQKVSPSAP</sequence>
<protein>
    <submittedName>
        <fullName evidence="2">Uncharacterized protein</fullName>
    </submittedName>
</protein>
<evidence type="ECO:0000313" key="3">
    <source>
        <dbReference type="Proteomes" id="UP000193411"/>
    </source>
</evidence>
<dbReference type="EMBL" id="MCFL01000022">
    <property type="protein sequence ID" value="ORZ35523.1"/>
    <property type="molecule type" value="Genomic_DNA"/>
</dbReference>
<proteinExistence type="predicted"/>
<keyword evidence="1" id="KW-0732">Signal</keyword>
<dbReference type="AlphaFoldDB" id="A0A1Y2HP97"/>
<evidence type="ECO:0000313" key="2">
    <source>
        <dbReference type="EMBL" id="ORZ35523.1"/>
    </source>
</evidence>
<organism evidence="2 3">
    <name type="scientific">Catenaria anguillulae PL171</name>
    <dbReference type="NCBI Taxonomy" id="765915"/>
    <lineage>
        <taxon>Eukaryota</taxon>
        <taxon>Fungi</taxon>
        <taxon>Fungi incertae sedis</taxon>
        <taxon>Blastocladiomycota</taxon>
        <taxon>Blastocladiomycetes</taxon>
        <taxon>Blastocladiales</taxon>
        <taxon>Catenariaceae</taxon>
        <taxon>Catenaria</taxon>
    </lineage>
</organism>
<name>A0A1Y2HP97_9FUNG</name>
<keyword evidence="3" id="KW-1185">Reference proteome</keyword>
<gene>
    <name evidence="2" type="ORF">BCR44DRAFT_40139</name>
</gene>
<feature type="signal peptide" evidence="1">
    <location>
        <begin position="1"/>
        <end position="19"/>
    </location>
</feature>
<feature type="chain" id="PRO_5011001497" evidence="1">
    <location>
        <begin position="20"/>
        <end position="167"/>
    </location>
</feature>
<reference evidence="2 3" key="1">
    <citation type="submission" date="2016-07" db="EMBL/GenBank/DDBJ databases">
        <title>Pervasive Adenine N6-methylation of Active Genes in Fungi.</title>
        <authorList>
            <consortium name="DOE Joint Genome Institute"/>
            <person name="Mondo S.J."/>
            <person name="Dannebaum R.O."/>
            <person name="Kuo R.C."/>
            <person name="Labutti K."/>
            <person name="Haridas S."/>
            <person name="Kuo A."/>
            <person name="Salamov A."/>
            <person name="Ahrendt S.R."/>
            <person name="Lipzen A."/>
            <person name="Sullivan W."/>
            <person name="Andreopoulos W.B."/>
            <person name="Clum A."/>
            <person name="Lindquist E."/>
            <person name="Daum C."/>
            <person name="Ramamoorthy G.K."/>
            <person name="Gryganskyi A."/>
            <person name="Culley D."/>
            <person name="Magnuson J.K."/>
            <person name="James T.Y."/>
            <person name="O'Malley M.A."/>
            <person name="Stajich J.E."/>
            <person name="Spatafora J.W."/>
            <person name="Visel A."/>
            <person name="Grigoriev I.V."/>
        </authorList>
    </citation>
    <scope>NUCLEOTIDE SEQUENCE [LARGE SCALE GENOMIC DNA]</scope>
    <source>
        <strain evidence="2 3">PL171</strain>
    </source>
</reference>
<evidence type="ECO:0000256" key="1">
    <source>
        <dbReference type="SAM" id="SignalP"/>
    </source>
</evidence>
<comment type="caution">
    <text evidence="2">The sequence shown here is derived from an EMBL/GenBank/DDBJ whole genome shotgun (WGS) entry which is preliminary data.</text>
</comment>
<accession>A0A1Y2HP97</accession>